<dbReference type="PANTHER" id="PTHR34406:SF1">
    <property type="entry name" value="PROTEIN YCEI"/>
    <property type="match status" value="1"/>
</dbReference>
<dbReference type="InterPro" id="IPR036761">
    <property type="entry name" value="TTHA0802/YceI-like_sf"/>
</dbReference>
<name>A0A520S1M3_9GAMM</name>
<keyword evidence="1" id="KW-0732">Signal</keyword>
<evidence type="ECO:0000256" key="1">
    <source>
        <dbReference type="SAM" id="SignalP"/>
    </source>
</evidence>
<organism evidence="3 4">
    <name type="scientific">OM182 bacterium</name>
    <dbReference type="NCBI Taxonomy" id="2510334"/>
    <lineage>
        <taxon>Bacteria</taxon>
        <taxon>Pseudomonadati</taxon>
        <taxon>Pseudomonadota</taxon>
        <taxon>Gammaproteobacteria</taxon>
        <taxon>OMG group</taxon>
        <taxon>OM182 clade</taxon>
    </lineage>
</organism>
<dbReference type="Proteomes" id="UP000320404">
    <property type="component" value="Unassembled WGS sequence"/>
</dbReference>
<feature type="signal peptide" evidence="1">
    <location>
        <begin position="1"/>
        <end position="22"/>
    </location>
</feature>
<comment type="caution">
    <text evidence="3">The sequence shown here is derived from an EMBL/GenBank/DDBJ whole genome shotgun (WGS) entry which is preliminary data.</text>
</comment>
<feature type="chain" id="PRO_5022201029" evidence="1">
    <location>
        <begin position="23"/>
        <end position="216"/>
    </location>
</feature>
<dbReference type="Pfam" id="PF04264">
    <property type="entry name" value="YceI"/>
    <property type="match status" value="1"/>
</dbReference>
<feature type="domain" description="Lipid/polyisoprenoid-binding YceI-like" evidence="2">
    <location>
        <begin position="44"/>
        <end position="210"/>
    </location>
</feature>
<evidence type="ECO:0000313" key="4">
    <source>
        <dbReference type="Proteomes" id="UP000320404"/>
    </source>
</evidence>
<dbReference type="Gene3D" id="2.40.128.110">
    <property type="entry name" value="Lipid/polyisoprenoid-binding, YceI-like"/>
    <property type="match status" value="1"/>
</dbReference>
<accession>A0A520S1M3</accession>
<proteinExistence type="predicted"/>
<reference evidence="3 4" key="1">
    <citation type="submission" date="2019-02" db="EMBL/GenBank/DDBJ databases">
        <title>Prokaryotic population dynamics and viral predation in marine succession experiment using metagenomics: the confinement effect.</title>
        <authorList>
            <person name="Haro-Moreno J.M."/>
            <person name="Rodriguez-Valera F."/>
            <person name="Lopez-Perez M."/>
        </authorList>
    </citation>
    <scope>NUCLEOTIDE SEQUENCE [LARGE SCALE GENOMIC DNA]</scope>
    <source>
        <strain evidence="3">MED-G158</strain>
    </source>
</reference>
<dbReference type="PROSITE" id="PS51257">
    <property type="entry name" value="PROKAR_LIPOPROTEIN"/>
    <property type="match status" value="1"/>
</dbReference>
<evidence type="ECO:0000313" key="3">
    <source>
        <dbReference type="EMBL" id="RZO76359.1"/>
    </source>
</evidence>
<gene>
    <name evidence="3" type="ORF">EVA69_03105</name>
</gene>
<evidence type="ECO:0000259" key="2">
    <source>
        <dbReference type="SMART" id="SM00867"/>
    </source>
</evidence>
<dbReference type="PANTHER" id="PTHR34406">
    <property type="entry name" value="PROTEIN YCEI"/>
    <property type="match status" value="1"/>
</dbReference>
<dbReference type="InterPro" id="IPR007372">
    <property type="entry name" value="Lipid/polyisoprenoid-bd_YceI"/>
</dbReference>
<sequence length="216" mass="23663">MLNLTKSSLGRAAALIASVAFLGACDWLVTPDQTTEITEVRGGQYVLDSDHAALLFKLNHLGFSTFLGRFTEFDASLDFDPEDIENASLEVVVEMASIDINLAEFEEELRGDNWLDTEQYPQAIYRTTSFVEAVDEDTFVFAGDLTFHGTTAPVNLVVNFNGGGRNFLTRSYTVGFSGSATFNRSDFGVDRFTSFGVGDEIGLEMHVEFMDAGGES</sequence>
<protein>
    <submittedName>
        <fullName evidence="3">Polyisoprenoid-binding protein</fullName>
    </submittedName>
</protein>
<dbReference type="SUPFAM" id="SSF101874">
    <property type="entry name" value="YceI-like"/>
    <property type="match status" value="1"/>
</dbReference>
<dbReference type="AlphaFoldDB" id="A0A520S1M3"/>
<dbReference type="SMART" id="SM00867">
    <property type="entry name" value="YceI"/>
    <property type="match status" value="1"/>
</dbReference>
<dbReference type="EMBL" id="SHAH01000033">
    <property type="protein sequence ID" value="RZO76359.1"/>
    <property type="molecule type" value="Genomic_DNA"/>
</dbReference>